<dbReference type="FunFam" id="3.30.160.60:FF:000145">
    <property type="entry name" value="Zinc finger protein 574"/>
    <property type="match status" value="1"/>
</dbReference>
<dbReference type="Proteomes" id="UP000091820">
    <property type="component" value="Unassembled WGS sequence"/>
</dbReference>
<evidence type="ECO:0000256" key="6">
    <source>
        <dbReference type="ARBA" id="ARBA00022833"/>
    </source>
</evidence>
<dbReference type="PANTHER" id="PTHR24399">
    <property type="entry name" value="ZINC FINGER AND BTB DOMAIN-CONTAINING"/>
    <property type="match status" value="1"/>
</dbReference>
<comment type="subcellular location">
    <subcellularLocation>
        <location evidence="2">Nucleus</location>
    </subcellularLocation>
</comment>
<keyword evidence="6" id="KW-0862">Zinc</keyword>
<feature type="compositionally biased region" description="Low complexity" evidence="12">
    <location>
        <begin position="477"/>
        <end position="502"/>
    </location>
</feature>
<dbReference type="SUPFAM" id="SSF57667">
    <property type="entry name" value="beta-beta-alpha zinc fingers"/>
    <property type="match status" value="1"/>
</dbReference>
<feature type="region of interest" description="Disordered" evidence="12">
    <location>
        <begin position="1"/>
        <end position="29"/>
    </location>
</feature>
<feature type="compositionally biased region" description="Low complexity" evidence="12">
    <location>
        <begin position="703"/>
        <end position="712"/>
    </location>
</feature>
<dbReference type="InterPro" id="IPR013087">
    <property type="entry name" value="Znf_C2H2_type"/>
</dbReference>
<organism evidence="14 15">
    <name type="scientific">Glossina brevipalpis</name>
    <dbReference type="NCBI Taxonomy" id="37001"/>
    <lineage>
        <taxon>Eukaryota</taxon>
        <taxon>Metazoa</taxon>
        <taxon>Ecdysozoa</taxon>
        <taxon>Arthropoda</taxon>
        <taxon>Hexapoda</taxon>
        <taxon>Insecta</taxon>
        <taxon>Pterygota</taxon>
        <taxon>Neoptera</taxon>
        <taxon>Endopterygota</taxon>
        <taxon>Diptera</taxon>
        <taxon>Brachycera</taxon>
        <taxon>Muscomorpha</taxon>
        <taxon>Hippoboscoidea</taxon>
        <taxon>Glossinidae</taxon>
        <taxon>Glossina</taxon>
    </lineage>
</organism>
<evidence type="ECO:0000256" key="2">
    <source>
        <dbReference type="ARBA" id="ARBA00004123"/>
    </source>
</evidence>
<dbReference type="GO" id="GO:0001227">
    <property type="term" value="F:DNA-binding transcription repressor activity, RNA polymerase II-specific"/>
    <property type="evidence" value="ECO:0007669"/>
    <property type="project" value="TreeGrafter"/>
</dbReference>
<keyword evidence="5 11" id="KW-0863">Zinc-finger</keyword>
<evidence type="ECO:0000259" key="13">
    <source>
        <dbReference type="PROSITE" id="PS50157"/>
    </source>
</evidence>
<feature type="compositionally biased region" description="Polar residues" evidence="12">
    <location>
        <begin position="503"/>
        <end position="512"/>
    </location>
</feature>
<protein>
    <recommendedName>
        <fullName evidence="13">C2H2-type domain-containing protein</fullName>
    </recommendedName>
</protein>
<dbReference type="AlphaFoldDB" id="A0A1A9X1Q0"/>
<sequence>MNPPATHTVPATASNTDPPSSHSHSTNLLSSCSNSQTVITTSSSSLSTAPQITQTPINNDGSISSVINSDGQIYTLKVLNGTESWLKREPDSQLNSTLDLDSLLSSFHGYIKSEYSYDDIKSEYSYDGADGTKDANSGDTTTCMNSLNAVAGDDTKPLGLGSLSNTSRLPSLMSTLASVTNNNIGVINNNGGVSGGSNNESTTNPLPSIVSQQIDQFQNNNNDWHMTDHNSEQNSAESLLRSALQGKGYSKGLHMHNGITLMPTSPTVKDEEMRRMLFPVDTDALGFTDSPLSAAQIFEDTQTASSHNSHLVVTHSPHINGPLAPVNNSNNGGNAGGHTNPSAVSNIIVDEMFLSLENAFNIANEVQQFCTSSASANDFSSNEVIMPISTNDGTINATGNPQLPSLHPVTGTTAATGSEPTTPTGPTPMPPIGVVGLATSQQNQSPSQPLKPEVTTTSTNRIGNTTKVTKKYKRTMSTAASTVAAHHSNNNNPNVINNNNNNSHKTGSTTLHLANGSRSSVSNASSGSSTNSSNSPTHCNANGNTSNTLTTATNINSTSGTNTGQRKERSLHYCSICSKGFKDKYSVNVHIRTHTGEKPFACTLCGKSFRQKAHLAKHYQTHMAQKNNGNMVKGNSSKHHRNNATTLTNPSVHSHNPRSLTIIPNASTATGPNGNIGIVGGIISNSASIPLNVAAAPPPAPPATTSTLLPPANGLLTNR</sequence>
<evidence type="ECO:0000313" key="15">
    <source>
        <dbReference type="Proteomes" id="UP000091820"/>
    </source>
</evidence>
<dbReference type="PROSITE" id="PS50157">
    <property type="entry name" value="ZINC_FINGER_C2H2_2"/>
    <property type="match status" value="2"/>
</dbReference>
<feature type="compositionally biased region" description="Polar residues" evidence="12">
    <location>
        <begin position="536"/>
        <end position="549"/>
    </location>
</feature>
<reference evidence="14" key="2">
    <citation type="submission" date="2020-05" db="UniProtKB">
        <authorList>
            <consortium name="EnsemblMetazoa"/>
        </authorList>
    </citation>
    <scope>IDENTIFICATION</scope>
    <source>
        <strain evidence="14">IAEA</strain>
    </source>
</reference>
<keyword evidence="10" id="KW-0539">Nucleus</keyword>
<feature type="compositionally biased region" description="Polar residues" evidence="12">
    <location>
        <begin position="9"/>
        <end position="19"/>
    </location>
</feature>
<keyword evidence="9" id="KW-0804">Transcription</keyword>
<dbReference type="GO" id="GO:0002682">
    <property type="term" value="P:regulation of immune system process"/>
    <property type="evidence" value="ECO:0007669"/>
    <property type="project" value="TreeGrafter"/>
</dbReference>
<evidence type="ECO:0000256" key="1">
    <source>
        <dbReference type="ARBA" id="ARBA00003767"/>
    </source>
</evidence>
<comment type="function">
    <text evidence="1">May be involved in transcriptional regulation.</text>
</comment>
<feature type="region of interest" description="Disordered" evidence="12">
    <location>
        <begin position="697"/>
        <end position="719"/>
    </location>
</feature>
<keyword evidence="7" id="KW-0805">Transcription regulation</keyword>
<feature type="region of interest" description="Disordered" evidence="12">
    <location>
        <begin position="396"/>
        <end position="565"/>
    </location>
</feature>
<dbReference type="PANTHER" id="PTHR24399:SF15">
    <property type="entry name" value="POZ-, AT HOOK-, AND ZINC FINGER-CONTAINING PROTEIN 1"/>
    <property type="match status" value="1"/>
</dbReference>
<dbReference type="PROSITE" id="PS00028">
    <property type="entry name" value="ZINC_FINGER_C2H2_1"/>
    <property type="match status" value="2"/>
</dbReference>
<evidence type="ECO:0000256" key="3">
    <source>
        <dbReference type="ARBA" id="ARBA00022723"/>
    </source>
</evidence>
<dbReference type="InterPro" id="IPR036236">
    <property type="entry name" value="Znf_C2H2_sf"/>
</dbReference>
<evidence type="ECO:0000256" key="4">
    <source>
        <dbReference type="ARBA" id="ARBA00022737"/>
    </source>
</evidence>
<keyword evidence="4" id="KW-0677">Repeat</keyword>
<dbReference type="Gene3D" id="3.30.160.60">
    <property type="entry name" value="Classic Zinc Finger"/>
    <property type="match status" value="2"/>
</dbReference>
<dbReference type="STRING" id="37001.A0A1A9X1Q0"/>
<dbReference type="Pfam" id="PF00096">
    <property type="entry name" value="zf-C2H2"/>
    <property type="match status" value="2"/>
</dbReference>
<feature type="domain" description="C2H2-type" evidence="13">
    <location>
        <begin position="572"/>
        <end position="599"/>
    </location>
</feature>
<feature type="compositionally biased region" description="Low complexity" evidence="12">
    <location>
        <begin position="20"/>
        <end position="29"/>
    </location>
</feature>
<keyword evidence="3" id="KW-0479">Metal-binding</keyword>
<feature type="compositionally biased region" description="Low complexity" evidence="12">
    <location>
        <begin position="550"/>
        <end position="564"/>
    </location>
</feature>
<evidence type="ECO:0000256" key="9">
    <source>
        <dbReference type="ARBA" id="ARBA00023163"/>
    </source>
</evidence>
<dbReference type="GO" id="GO:0000978">
    <property type="term" value="F:RNA polymerase II cis-regulatory region sequence-specific DNA binding"/>
    <property type="evidence" value="ECO:0007669"/>
    <property type="project" value="TreeGrafter"/>
</dbReference>
<evidence type="ECO:0000256" key="7">
    <source>
        <dbReference type="ARBA" id="ARBA00023015"/>
    </source>
</evidence>
<feature type="compositionally biased region" description="Low complexity" evidence="12">
    <location>
        <begin position="455"/>
        <end position="466"/>
    </location>
</feature>
<accession>A0A1A9X1Q0</accession>
<keyword evidence="15" id="KW-1185">Reference proteome</keyword>
<evidence type="ECO:0000256" key="11">
    <source>
        <dbReference type="PROSITE-ProRule" id="PRU00042"/>
    </source>
</evidence>
<feature type="compositionally biased region" description="Low complexity" evidence="12">
    <location>
        <begin position="410"/>
        <end position="422"/>
    </location>
</feature>
<evidence type="ECO:0000313" key="14">
    <source>
        <dbReference type="EnsemblMetazoa" id="GBRI041004-PA"/>
    </source>
</evidence>
<dbReference type="GO" id="GO:0005654">
    <property type="term" value="C:nucleoplasm"/>
    <property type="evidence" value="ECO:0007669"/>
    <property type="project" value="TreeGrafter"/>
</dbReference>
<feature type="compositionally biased region" description="Polar residues" evidence="12">
    <location>
        <begin position="438"/>
        <end position="448"/>
    </location>
</feature>
<evidence type="ECO:0000256" key="5">
    <source>
        <dbReference type="ARBA" id="ARBA00022771"/>
    </source>
</evidence>
<dbReference type="VEuPathDB" id="VectorBase:GBRI041004"/>
<evidence type="ECO:0000256" key="10">
    <source>
        <dbReference type="ARBA" id="ARBA00023242"/>
    </source>
</evidence>
<dbReference type="EnsemblMetazoa" id="GBRI041004-RA">
    <property type="protein sequence ID" value="GBRI041004-PA"/>
    <property type="gene ID" value="GBRI041004"/>
</dbReference>
<proteinExistence type="predicted"/>
<evidence type="ECO:0000256" key="12">
    <source>
        <dbReference type="SAM" id="MobiDB-lite"/>
    </source>
</evidence>
<dbReference type="SMART" id="SM00355">
    <property type="entry name" value="ZnF_C2H2"/>
    <property type="match status" value="2"/>
</dbReference>
<name>A0A1A9X1Q0_9MUSC</name>
<feature type="domain" description="C2H2-type" evidence="13">
    <location>
        <begin position="600"/>
        <end position="627"/>
    </location>
</feature>
<feature type="compositionally biased region" description="Low complexity" evidence="12">
    <location>
        <begin position="515"/>
        <end position="535"/>
    </location>
</feature>
<reference evidence="15" key="1">
    <citation type="submission" date="2014-03" db="EMBL/GenBank/DDBJ databases">
        <authorList>
            <person name="Aksoy S."/>
            <person name="Warren W."/>
            <person name="Wilson R.K."/>
        </authorList>
    </citation>
    <scope>NUCLEOTIDE SEQUENCE [LARGE SCALE GENOMIC DNA]</scope>
    <source>
        <strain evidence="15">IAEA</strain>
    </source>
</reference>
<dbReference type="GO" id="GO:0001817">
    <property type="term" value="P:regulation of cytokine production"/>
    <property type="evidence" value="ECO:0007669"/>
    <property type="project" value="TreeGrafter"/>
</dbReference>
<dbReference type="FunFam" id="3.30.160.60:FF:000097">
    <property type="entry name" value="Zinc finger protein"/>
    <property type="match status" value="1"/>
</dbReference>
<evidence type="ECO:0000256" key="8">
    <source>
        <dbReference type="ARBA" id="ARBA00023125"/>
    </source>
</evidence>
<keyword evidence="8" id="KW-0238">DNA-binding</keyword>
<dbReference type="GO" id="GO:0008270">
    <property type="term" value="F:zinc ion binding"/>
    <property type="evidence" value="ECO:0007669"/>
    <property type="project" value="UniProtKB-KW"/>
</dbReference>